<keyword evidence="2" id="KW-1185">Reference proteome</keyword>
<comment type="caution">
    <text evidence="1">The sequence shown here is derived from an EMBL/GenBank/DDBJ whole genome shotgun (WGS) entry which is preliminary data.</text>
</comment>
<evidence type="ECO:0000313" key="2">
    <source>
        <dbReference type="Proteomes" id="UP001066276"/>
    </source>
</evidence>
<gene>
    <name evidence="1" type="ORF">NDU88_001746</name>
</gene>
<organism evidence="1 2">
    <name type="scientific">Pleurodeles waltl</name>
    <name type="common">Iberian ribbed newt</name>
    <dbReference type="NCBI Taxonomy" id="8319"/>
    <lineage>
        <taxon>Eukaryota</taxon>
        <taxon>Metazoa</taxon>
        <taxon>Chordata</taxon>
        <taxon>Craniata</taxon>
        <taxon>Vertebrata</taxon>
        <taxon>Euteleostomi</taxon>
        <taxon>Amphibia</taxon>
        <taxon>Batrachia</taxon>
        <taxon>Caudata</taxon>
        <taxon>Salamandroidea</taxon>
        <taxon>Salamandridae</taxon>
        <taxon>Pleurodelinae</taxon>
        <taxon>Pleurodeles</taxon>
    </lineage>
</organism>
<name>A0AAV7LDI5_PLEWA</name>
<dbReference type="Proteomes" id="UP001066276">
    <property type="component" value="Chromosome 11"/>
</dbReference>
<protein>
    <submittedName>
        <fullName evidence="1">Uncharacterized protein</fullName>
    </submittedName>
</protein>
<dbReference type="EMBL" id="JANPWB010000015">
    <property type="protein sequence ID" value="KAJ1088589.1"/>
    <property type="molecule type" value="Genomic_DNA"/>
</dbReference>
<proteinExistence type="predicted"/>
<evidence type="ECO:0000313" key="1">
    <source>
        <dbReference type="EMBL" id="KAJ1088589.1"/>
    </source>
</evidence>
<accession>A0AAV7LDI5</accession>
<sequence>MWHARPPVDVHHLHTACPMKCWFTADALRLTDIAAGRDTPPAAPTRDAGCEVPTSFLVASLLDPGTGIQRKAVGFGVLCQLHPVENK</sequence>
<reference evidence="1" key="1">
    <citation type="journal article" date="2022" name="bioRxiv">
        <title>Sequencing and chromosome-scale assembly of the giantPleurodeles waltlgenome.</title>
        <authorList>
            <person name="Brown T."/>
            <person name="Elewa A."/>
            <person name="Iarovenko S."/>
            <person name="Subramanian E."/>
            <person name="Araus A.J."/>
            <person name="Petzold A."/>
            <person name="Susuki M."/>
            <person name="Suzuki K.-i.T."/>
            <person name="Hayashi T."/>
            <person name="Toyoda A."/>
            <person name="Oliveira C."/>
            <person name="Osipova E."/>
            <person name="Leigh N.D."/>
            <person name="Simon A."/>
            <person name="Yun M.H."/>
        </authorList>
    </citation>
    <scope>NUCLEOTIDE SEQUENCE</scope>
    <source>
        <strain evidence="1">20211129_DDA</strain>
        <tissue evidence="1">Liver</tissue>
    </source>
</reference>
<dbReference type="AlphaFoldDB" id="A0AAV7LDI5"/>